<dbReference type="EMBL" id="ML119723">
    <property type="protein sequence ID" value="RPA77614.1"/>
    <property type="molecule type" value="Genomic_DNA"/>
</dbReference>
<organism evidence="1 2">
    <name type="scientific">Ascobolus immersus RN42</name>
    <dbReference type="NCBI Taxonomy" id="1160509"/>
    <lineage>
        <taxon>Eukaryota</taxon>
        <taxon>Fungi</taxon>
        <taxon>Dikarya</taxon>
        <taxon>Ascomycota</taxon>
        <taxon>Pezizomycotina</taxon>
        <taxon>Pezizomycetes</taxon>
        <taxon>Pezizales</taxon>
        <taxon>Ascobolaceae</taxon>
        <taxon>Ascobolus</taxon>
    </lineage>
</organism>
<name>A0A3N4I750_ASCIM</name>
<proteinExistence type="predicted"/>
<evidence type="ECO:0000313" key="2">
    <source>
        <dbReference type="Proteomes" id="UP000275078"/>
    </source>
</evidence>
<dbReference type="AlphaFoldDB" id="A0A3N4I750"/>
<dbReference type="Proteomes" id="UP000275078">
    <property type="component" value="Unassembled WGS sequence"/>
</dbReference>
<sequence length="107" mass="12025">MRPTDTLPLSALRYSQSPLYSVRRTTLRVRDWQQTSIYTSRCSSHPSHSISTSRHHSTGILGVGLFMAMNCPGNNRMVRCWSRKVLSPSGFRLPTSMIHATGRVSFG</sequence>
<protein>
    <submittedName>
        <fullName evidence="1">Uncharacterized protein</fullName>
    </submittedName>
</protein>
<keyword evidence="2" id="KW-1185">Reference proteome</keyword>
<reference evidence="1 2" key="1">
    <citation type="journal article" date="2018" name="Nat. Ecol. Evol.">
        <title>Pezizomycetes genomes reveal the molecular basis of ectomycorrhizal truffle lifestyle.</title>
        <authorList>
            <person name="Murat C."/>
            <person name="Payen T."/>
            <person name="Noel B."/>
            <person name="Kuo A."/>
            <person name="Morin E."/>
            <person name="Chen J."/>
            <person name="Kohler A."/>
            <person name="Krizsan K."/>
            <person name="Balestrini R."/>
            <person name="Da Silva C."/>
            <person name="Montanini B."/>
            <person name="Hainaut M."/>
            <person name="Levati E."/>
            <person name="Barry K.W."/>
            <person name="Belfiori B."/>
            <person name="Cichocki N."/>
            <person name="Clum A."/>
            <person name="Dockter R.B."/>
            <person name="Fauchery L."/>
            <person name="Guy J."/>
            <person name="Iotti M."/>
            <person name="Le Tacon F."/>
            <person name="Lindquist E.A."/>
            <person name="Lipzen A."/>
            <person name="Malagnac F."/>
            <person name="Mello A."/>
            <person name="Molinier V."/>
            <person name="Miyauchi S."/>
            <person name="Poulain J."/>
            <person name="Riccioni C."/>
            <person name="Rubini A."/>
            <person name="Sitrit Y."/>
            <person name="Splivallo R."/>
            <person name="Traeger S."/>
            <person name="Wang M."/>
            <person name="Zifcakova L."/>
            <person name="Wipf D."/>
            <person name="Zambonelli A."/>
            <person name="Paolocci F."/>
            <person name="Nowrousian M."/>
            <person name="Ottonello S."/>
            <person name="Baldrian P."/>
            <person name="Spatafora J.W."/>
            <person name="Henrissat B."/>
            <person name="Nagy L.G."/>
            <person name="Aury J.M."/>
            <person name="Wincker P."/>
            <person name="Grigoriev I.V."/>
            <person name="Bonfante P."/>
            <person name="Martin F.M."/>
        </authorList>
    </citation>
    <scope>NUCLEOTIDE SEQUENCE [LARGE SCALE GENOMIC DNA]</scope>
    <source>
        <strain evidence="1 2">RN42</strain>
    </source>
</reference>
<gene>
    <name evidence="1" type="ORF">BJ508DRAFT_165633</name>
</gene>
<accession>A0A3N4I750</accession>
<evidence type="ECO:0000313" key="1">
    <source>
        <dbReference type="EMBL" id="RPA77614.1"/>
    </source>
</evidence>